<feature type="domain" description="Solute-binding protein family 5" evidence="1">
    <location>
        <begin position="75"/>
        <end position="421"/>
    </location>
</feature>
<dbReference type="PIRSF" id="PIRSF002741">
    <property type="entry name" value="MppA"/>
    <property type="match status" value="1"/>
</dbReference>
<dbReference type="RefSeq" id="WP_087454376.1">
    <property type="nucleotide sequence ID" value="NZ_CP021417.2"/>
</dbReference>
<evidence type="ECO:0000313" key="2">
    <source>
        <dbReference type="EMBL" id="ARU46576.1"/>
    </source>
</evidence>
<dbReference type="PANTHER" id="PTHR30290">
    <property type="entry name" value="PERIPLASMIC BINDING COMPONENT OF ABC TRANSPORTER"/>
    <property type="match status" value="1"/>
</dbReference>
<dbReference type="GeneID" id="75008366"/>
<dbReference type="Gene3D" id="3.40.190.10">
    <property type="entry name" value="Periplasmic binding protein-like II"/>
    <property type="match status" value="1"/>
</dbReference>
<dbReference type="PROSITE" id="PS51257">
    <property type="entry name" value="PROKAR_LIPOPROTEIN"/>
    <property type="match status" value="1"/>
</dbReference>
<dbReference type="InterPro" id="IPR030678">
    <property type="entry name" value="Peptide/Ni-bd"/>
</dbReference>
<accession>A0A7Y4PA28</accession>
<reference evidence="2 3" key="4">
    <citation type="journal article" date="2020" name="PLoS ONE">
        <title>Taxonomic classification of strain PO100/5 shows a broader geographic distribution and genetic markers of the recently described Corynebacterium silvaticum.</title>
        <authorList>
            <person name="Viana M.V.C."/>
            <person name="Profeta R."/>
            <person name="da Silva A.L."/>
            <person name="Hurtado R."/>
            <person name="Cerqueira J.C."/>
            <person name="Ribeiro B.F.S."/>
            <person name="Almeida M.O."/>
            <person name="Morais-Rodrigues F."/>
            <person name="Soares S.C."/>
            <person name="Oliveira M."/>
            <person name="Tavares L."/>
            <person name="Figueiredo H."/>
            <person name="Wattam A.R."/>
            <person name="Barh D."/>
            <person name="Ghosh P."/>
            <person name="Silva A."/>
            <person name="Azevedo V."/>
        </authorList>
    </citation>
    <scope>NUCLEOTIDE SEQUENCE [LARGE SCALE GENOMIC DNA]</scope>
    <source>
        <strain evidence="2 3">PO100/5</strain>
    </source>
</reference>
<name>A0A7Y4PA28_9CORY</name>
<sequence>MKMKKLGLAVATLTVAATLSGCFTNSGSDSADGQTLRVALQFKPVAGFSLFSDDSVLNLRMGVAETLVTLDQNAKLKPVLAEKWEMKDDRTAVLSLRQGVTFHDGSKLDAKAVKNALEHALSAATRPKGLGKADLKVEATGEHEVTVTSPKADPILVQRFSDPGTAILAEAAYQGENPDPFAHGTGPFKLVKKETDGSVTAEAFGDYWNGKPKTSALKVSFIEDGAARANAFRAGDLDVVKGVPVVSLPELSDAHITDVHLPRAVLLHLNAEKGVFADAHLRAAVAGAIKTEPIVEKIYEGKANKTQGSLFNQDTEWAAAQKAKPLASEAPKADANLGAGKTVRLATWDSRAELPETANLIADQLRALGFNVEITVADYASLEKQLLDGSFDAIIGSRNYMSGAGDPLAFLETDFSCEGSYNLSRLCDPKIDKDIADAKGEKDLNTRLQSAASIGADVVSTGAVVPLAHEQLLVASKNVEGLSTDPMERSLITEKTELSAKK</sequence>
<dbReference type="EMBL" id="CP021417">
    <property type="protein sequence ID" value="ARU46576.1"/>
    <property type="molecule type" value="Genomic_DNA"/>
</dbReference>
<reference evidence="2 3" key="1">
    <citation type="journal article" date="2014" name="BMC Vet. Res.">
        <title>First report of Corynebacterium pseudotuberculosis from caseous lymphadenitis lesions in Black Alentejano pig (Sus scrofa domesticus).</title>
        <authorList>
            <person name="Oliveira M."/>
            <person name="Barroco C."/>
            <person name="Mottola C."/>
            <person name="Santos R."/>
            <person name="Lemsaddek A."/>
            <person name="Tavares L."/>
            <person name="Semedo-Lemsaddek T."/>
        </authorList>
    </citation>
    <scope>NUCLEOTIDE SEQUENCE [LARGE SCALE GENOMIC DNA]</scope>
    <source>
        <strain evidence="2 3">PO100/5</strain>
    </source>
</reference>
<dbReference type="Gene3D" id="3.10.105.10">
    <property type="entry name" value="Dipeptide-binding Protein, Domain 3"/>
    <property type="match status" value="1"/>
</dbReference>
<organism evidence="2 3">
    <name type="scientific">Corynebacterium silvaticum</name>
    <dbReference type="NCBI Taxonomy" id="2320431"/>
    <lineage>
        <taxon>Bacteria</taxon>
        <taxon>Bacillati</taxon>
        <taxon>Actinomycetota</taxon>
        <taxon>Actinomycetes</taxon>
        <taxon>Mycobacteriales</taxon>
        <taxon>Corynebacteriaceae</taxon>
        <taxon>Corynebacterium</taxon>
    </lineage>
</organism>
<proteinExistence type="predicted"/>
<dbReference type="KEGG" id="csil:CBE74_08945"/>
<reference evidence="2 3" key="2">
    <citation type="journal article" date="2020" name="Antonie Van Leeuwenhoek">
        <title>Phylogenomic characterisation of a novel corynebacterial species pathogenic to animals.</title>
        <authorList>
            <person name="Moller J."/>
            <person name="Musella L."/>
            <person name="Melnikov V."/>
            <person name="Geissdorfer W."/>
            <person name="Burkovski A."/>
            <person name="Sangal V."/>
        </authorList>
    </citation>
    <scope>NUCLEOTIDE SEQUENCE [LARGE SCALE GENOMIC DNA]</scope>
    <source>
        <strain evidence="2 3">PO100/5</strain>
    </source>
</reference>
<dbReference type="PANTHER" id="PTHR30290:SF65">
    <property type="entry name" value="MONOACYL PHOSPHATIDYLINOSITOL TETRAMANNOSIDE-BINDING PROTEIN LPQW-RELATED"/>
    <property type="match status" value="1"/>
</dbReference>
<gene>
    <name evidence="2" type="ORF">CBE74_08945</name>
</gene>
<dbReference type="InterPro" id="IPR000914">
    <property type="entry name" value="SBP_5_dom"/>
</dbReference>
<dbReference type="GO" id="GO:0015833">
    <property type="term" value="P:peptide transport"/>
    <property type="evidence" value="ECO:0007669"/>
    <property type="project" value="TreeGrafter"/>
</dbReference>
<dbReference type="Pfam" id="PF00496">
    <property type="entry name" value="SBP_bac_5"/>
    <property type="match status" value="1"/>
</dbReference>
<dbReference type="GO" id="GO:0042597">
    <property type="term" value="C:periplasmic space"/>
    <property type="evidence" value="ECO:0007669"/>
    <property type="project" value="UniProtKB-ARBA"/>
</dbReference>
<reference evidence="2 3" key="3">
    <citation type="journal article" date="2020" name="Int. J. Syst. Evol. Microbiol.">
        <title>Corynebacterium silvaticum sp. nov., a unique group of NTTB corynebacteria in wild boar and roe deer.</title>
        <authorList>
            <person name="Dangel A."/>
            <person name="Berger A."/>
            <person name="Rau J."/>
            <person name="Eisenberg T."/>
            <person name="Kampfer P."/>
            <person name="Margos G."/>
            <person name="Contzen M."/>
            <person name="Busse H.J."/>
            <person name="Konrad R."/>
            <person name="Peters M."/>
            <person name="Sting R."/>
            <person name="Sing A."/>
        </authorList>
    </citation>
    <scope>NUCLEOTIDE SEQUENCE [LARGE SCALE GENOMIC DNA]</scope>
    <source>
        <strain evidence="2 3">PO100/5</strain>
    </source>
</reference>
<protein>
    <submittedName>
        <fullName evidence="2">ABC transporter substrate-binding protein</fullName>
    </submittedName>
</protein>
<dbReference type="Proteomes" id="UP000195652">
    <property type="component" value="Chromosome"/>
</dbReference>
<keyword evidence="3" id="KW-1185">Reference proteome</keyword>
<dbReference type="SUPFAM" id="SSF53850">
    <property type="entry name" value="Periplasmic binding protein-like II"/>
    <property type="match status" value="1"/>
</dbReference>
<evidence type="ECO:0000259" key="1">
    <source>
        <dbReference type="Pfam" id="PF00496"/>
    </source>
</evidence>
<dbReference type="InterPro" id="IPR039424">
    <property type="entry name" value="SBP_5"/>
</dbReference>
<evidence type="ECO:0000313" key="3">
    <source>
        <dbReference type="Proteomes" id="UP000195652"/>
    </source>
</evidence>
<dbReference type="AlphaFoldDB" id="A0A7Y4PA28"/>
<dbReference type="OrthoDB" id="9764591at2"/>
<dbReference type="GO" id="GO:1904680">
    <property type="term" value="F:peptide transmembrane transporter activity"/>
    <property type="evidence" value="ECO:0007669"/>
    <property type="project" value="TreeGrafter"/>
</dbReference>
<dbReference type="CDD" id="cd08490">
    <property type="entry name" value="PBP2_NikA_DppA_OppA_like_3"/>
    <property type="match status" value="1"/>
</dbReference>
<dbReference type="GO" id="GO:0043190">
    <property type="term" value="C:ATP-binding cassette (ABC) transporter complex"/>
    <property type="evidence" value="ECO:0007669"/>
    <property type="project" value="InterPro"/>
</dbReference>